<gene>
    <name evidence="1" type="ORF">ISN44_As03g055020</name>
</gene>
<comment type="caution">
    <text evidence="1">The sequence shown here is derived from an EMBL/GenBank/DDBJ whole genome shotgun (WGS) entry which is preliminary data.</text>
</comment>
<sequence length="42" mass="4812">MHKLQALHCEPIHEPDNCDLVVNGYAEKIGEATNFEKVQSFR</sequence>
<dbReference type="AlphaFoldDB" id="A0A8T2FGE3"/>
<evidence type="ECO:0000313" key="1">
    <source>
        <dbReference type="EMBL" id="KAG7635408.1"/>
    </source>
</evidence>
<accession>A0A8T2FGE3</accession>
<protein>
    <submittedName>
        <fullName evidence="1">Uncharacterized protein</fullName>
    </submittedName>
</protein>
<organism evidence="1 2">
    <name type="scientific">Arabidopsis suecica</name>
    <name type="common">Swedish thale-cress</name>
    <name type="synonym">Cardaminopsis suecica</name>
    <dbReference type="NCBI Taxonomy" id="45249"/>
    <lineage>
        <taxon>Eukaryota</taxon>
        <taxon>Viridiplantae</taxon>
        <taxon>Streptophyta</taxon>
        <taxon>Embryophyta</taxon>
        <taxon>Tracheophyta</taxon>
        <taxon>Spermatophyta</taxon>
        <taxon>Magnoliopsida</taxon>
        <taxon>eudicotyledons</taxon>
        <taxon>Gunneridae</taxon>
        <taxon>Pentapetalae</taxon>
        <taxon>rosids</taxon>
        <taxon>malvids</taxon>
        <taxon>Brassicales</taxon>
        <taxon>Brassicaceae</taxon>
        <taxon>Camelineae</taxon>
        <taxon>Arabidopsis</taxon>
    </lineage>
</organism>
<dbReference type="EMBL" id="JAEFBJ010000003">
    <property type="protein sequence ID" value="KAG7635408.1"/>
    <property type="molecule type" value="Genomic_DNA"/>
</dbReference>
<feature type="non-terminal residue" evidence="1">
    <location>
        <position position="42"/>
    </location>
</feature>
<name>A0A8T2FGE3_ARASU</name>
<dbReference type="Proteomes" id="UP000694251">
    <property type="component" value="Chromosome 3"/>
</dbReference>
<keyword evidence="2" id="KW-1185">Reference proteome</keyword>
<evidence type="ECO:0000313" key="2">
    <source>
        <dbReference type="Proteomes" id="UP000694251"/>
    </source>
</evidence>
<reference evidence="1 2" key="1">
    <citation type="submission" date="2020-12" db="EMBL/GenBank/DDBJ databases">
        <title>Concerted genomic and epigenomic changes stabilize Arabidopsis allopolyploids.</title>
        <authorList>
            <person name="Chen Z."/>
        </authorList>
    </citation>
    <scope>NUCLEOTIDE SEQUENCE [LARGE SCALE GENOMIC DNA]</scope>
    <source>
        <strain evidence="1">As9502</strain>
        <tissue evidence="1">Leaf</tissue>
    </source>
</reference>
<proteinExistence type="predicted"/>